<dbReference type="PROSITE" id="PS50878">
    <property type="entry name" value="RT_POL"/>
    <property type="match status" value="1"/>
</dbReference>
<evidence type="ECO:0000256" key="8">
    <source>
        <dbReference type="ARBA" id="ARBA00049244"/>
    </source>
</evidence>
<dbReference type="EMBL" id="JANEYG010000097">
    <property type="protein sequence ID" value="KAJ8913296.1"/>
    <property type="molecule type" value="Genomic_DNA"/>
</dbReference>
<dbReference type="EC" id="2.7.7.7" evidence="2"/>
<dbReference type="InterPro" id="IPR023211">
    <property type="entry name" value="DNA_pol_palm_dom_sf"/>
</dbReference>
<keyword evidence="9" id="KW-0863">Zinc-finger</keyword>
<dbReference type="CDD" id="cd01650">
    <property type="entry name" value="RT_nLTR_like"/>
    <property type="match status" value="1"/>
</dbReference>
<feature type="domain" description="CCHC-type" evidence="12">
    <location>
        <begin position="2029"/>
        <end position="2045"/>
    </location>
</feature>
<evidence type="ECO:0000256" key="5">
    <source>
        <dbReference type="ARBA" id="ARBA00022705"/>
    </source>
</evidence>
<evidence type="ECO:0000313" key="15">
    <source>
        <dbReference type="Proteomes" id="UP001159042"/>
    </source>
</evidence>
<dbReference type="GO" id="GO:0003677">
    <property type="term" value="F:DNA binding"/>
    <property type="evidence" value="ECO:0007669"/>
    <property type="project" value="UniProtKB-KW"/>
</dbReference>
<evidence type="ECO:0000256" key="6">
    <source>
        <dbReference type="ARBA" id="ARBA00022932"/>
    </source>
</evidence>
<dbReference type="SUPFAM" id="SSF56672">
    <property type="entry name" value="DNA/RNA polymerases"/>
    <property type="match status" value="1"/>
</dbReference>
<feature type="compositionally biased region" description="Basic and acidic residues" evidence="11">
    <location>
        <begin position="1512"/>
        <end position="1527"/>
    </location>
</feature>
<keyword evidence="10" id="KW-0175">Coiled coil</keyword>
<evidence type="ECO:0000256" key="3">
    <source>
        <dbReference type="ARBA" id="ARBA00022679"/>
    </source>
</evidence>
<dbReference type="SMART" id="SM00343">
    <property type="entry name" value="ZnF_C2HC"/>
    <property type="match status" value="3"/>
</dbReference>
<keyword evidence="7" id="KW-0238">DNA-binding</keyword>
<comment type="caution">
    <text evidence="14">The sequence shown here is derived from an EMBL/GenBank/DDBJ whole genome shotgun (WGS) entry which is preliminary data.</text>
</comment>
<evidence type="ECO:0000256" key="2">
    <source>
        <dbReference type="ARBA" id="ARBA00012417"/>
    </source>
</evidence>
<dbReference type="InterPro" id="IPR036397">
    <property type="entry name" value="RNaseH_sf"/>
</dbReference>
<evidence type="ECO:0000256" key="9">
    <source>
        <dbReference type="PROSITE-ProRule" id="PRU00047"/>
    </source>
</evidence>
<keyword evidence="15" id="KW-1185">Reference proteome</keyword>
<dbReference type="InterPro" id="IPR004868">
    <property type="entry name" value="DNA-dir_DNA_pol_B_mt/vir"/>
</dbReference>
<feature type="region of interest" description="Disordered" evidence="11">
    <location>
        <begin position="2476"/>
        <end position="2530"/>
    </location>
</feature>
<dbReference type="InterPro" id="IPR012337">
    <property type="entry name" value="RNaseH-like_sf"/>
</dbReference>
<dbReference type="GO" id="GO:0042575">
    <property type="term" value="C:DNA polymerase complex"/>
    <property type="evidence" value="ECO:0007669"/>
    <property type="project" value="UniProtKB-ARBA"/>
</dbReference>
<name>A0AAV8VHE0_9CUCU</name>
<evidence type="ECO:0000256" key="10">
    <source>
        <dbReference type="SAM" id="Coils"/>
    </source>
</evidence>
<gene>
    <name evidence="14" type="ORF">NQ315_010963</name>
</gene>
<dbReference type="GO" id="GO:0006260">
    <property type="term" value="P:DNA replication"/>
    <property type="evidence" value="ECO:0007669"/>
    <property type="project" value="UniProtKB-KW"/>
</dbReference>
<keyword evidence="3" id="KW-0808">Transferase</keyword>
<comment type="similarity">
    <text evidence="1">Belongs to the DNA polymerase type-B family.</text>
</comment>
<evidence type="ECO:0000259" key="13">
    <source>
        <dbReference type="PROSITE" id="PS50878"/>
    </source>
</evidence>
<feature type="coiled-coil region" evidence="10">
    <location>
        <begin position="1624"/>
        <end position="1716"/>
    </location>
</feature>
<dbReference type="Gene3D" id="3.30.420.10">
    <property type="entry name" value="Ribonuclease H-like superfamily/Ribonuclease H"/>
    <property type="match status" value="1"/>
</dbReference>
<dbReference type="GO" id="GO:0000166">
    <property type="term" value="F:nucleotide binding"/>
    <property type="evidence" value="ECO:0007669"/>
    <property type="project" value="InterPro"/>
</dbReference>
<dbReference type="PROSITE" id="PS50158">
    <property type="entry name" value="ZF_CCHC"/>
    <property type="match status" value="1"/>
</dbReference>
<dbReference type="Proteomes" id="UP001159042">
    <property type="component" value="Unassembled WGS sequence"/>
</dbReference>
<dbReference type="GO" id="GO:0003887">
    <property type="term" value="F:DNA-directed DNA polymerase activity"/>
    <property type="evidence" value="ECO:0007669"/>
    <property type="project" value="UniProtKB-KW"/>
</dbReference>
<comment type="catalytic activity">
    <reaction evidence="8">
        <text>DNA(n) + a 2'-deoxyribonucleoside 5'-triphosphate = DNA(n+1) + diphosphate</text>
        <dbReference type="Rhea" id="RHEA:22508"/>
        <dbReference type="Rhea" id="RHEA-COMP:17339"/>
        <dbReference type="Rhea" id="RHEA-COMP:17340"/>
        <dbReference type="ChEBI" id="CHEBI:33019"/>
        <dbReference type="ChEBI" id="CHEBI:61560"/>
        <dbReference type="ChEBI" id="CHEBI:173112"/>
        <dbReference type="EC" id="2.7.7.7"/>
    </reaction>
</comment>
<accession>A0AAV8VHE0</accession>
<dbReference type="Gene3D" id="3.60.10.10">
    <property type="entry name" value="Endonuclease/exonuclease/phosphatase"/>
    <property type="match status" value="1"/>
</dbReference>
<feature type="region of interest" description="Disordered" evidence="11">
    <location>
        <begin position="1573"/>
        <end position="1603"/>
    </location>
</feature>
<feature type="region of interest" description="Disordered" evidence="11">
    <location>
        <begin position="1491"/>
        <end position="1536"/>
    </location>
</feature>
<protein>
    <recommendedName>
        <fullName evidence="2">DNA-directed DNA polymerase</fullName>
        <ecNumber evidence="2">2.7.7.7</ecNumber>
    </recommendedName>
</protein>
<evidence type="ECO:0000313" key="14">
    <source>
        <dbReference type="EMBL" id="KAJ8913296.1"/>
    </source>
</evidence>
<reference evidence="14 15" key="1">
    <citation type="journal article" date="2023" name="Insect Mol. Biol.">
        <title>Genome sequencing provides insights into the evolution of gene families encoding plant cell wall-degrading enzymes in longhorned beetles.</title>
        <authorList>
            <person name="Shin N.R."/>
            <person name="Okamura Y."/>
            <person name="Kirsch R."/>
            <person name="Pauchet Y."/>
        </authorList>
    </citation>
    <scope>NUCLEOTIDE SEQUENCE [LARGE SCALE GENOMIC DNA]</scope>
    <source>
        <strain evidence="14">EAD_L_NR</strain>
    </source>
</reference>
<evidence type="ECO:0000256" key="7">
    <source>
        <dbReference type="ARBA" id="ARBA00023125"/>
    </source>
</evidence>
<dbReference type="InterPro" id="IPR000477">
    <property type="entry name" value="RT_dom"/>
</dbReference>
<dbReference type="SUPFAM" id="SSF53098">
    <property type="entry name" value="Ribonuclease H-like"/>
    <property type="match status" value="1"/>
</dbReference>
<dbReference type="SUPFAM" id="SSF57756">
    <property type="entry name" value="Retrovirus zinc finger-like domains"/>
    <property type="match status" value="1"/>
</dbReference>
<dbReference type="PANTHER" id="PTHR33568:SF3">
    <property type="entry name" value="DNA-DIRECTED DNA POLYMERASE"/>
    <property type="match status" value="1"/>
</dbReference>
<dbReference type="PANTHER" id="PTHR33568">
    <property type="entry name" value="DNA POLYMERASE"/>
    <property type="match status" value="1"/>
</dbReference>
<dbReference type="InterPro" id="IPR036691">
    <property type="entry name" value="Endo/exonu/phosph_ase_sf"/>
</dbReference>
<dbReference type="GO" id="GO:0008270">
    <property type="term" value="F:zinc ion binding"/>
    <property type="evidence" value="ECO:0007669"/>
    <property type="project" value="UniProtKB-KW"/>
</dbReference>
<dbReference type="Gene3D" id="3.40.960.10">
    <property type="entry name" value="VSR Endonuclease"/>
    <property type="match status" value="1"/>
</dbReference>
<dbReference type="InterPro" id="IPR036875">
    <property type="entry name" value="Znf_CCHC_sf"/>
</dbReference>
<keyword evidence="5" id="KW-0235">DNA replication</keyword>
<keyword evidence="9" id="KW-0479">Metal-binding</keyword>
<evidence type="ECO:0000256" key="4">
    <source>
        <dbReference type="ARBA" id="ARBA00022695"/>
    </source>
</evidence>
<organism evidence="14 15">
    <name type="scientific">Exocentrus adspersus</name>
    <dbReference type="NCBI Taxonomy" id="1586481"/>
    <lineage>
        <taxon>Eukaryota</taxon>
        <taxon>Metazoa</taxon>
        <taxon>Ecdysozoa</taxon>
        <taxon>Arthropoda</taxon>
        <taxon>Hexapoda</taxon>
        <taxon>Insecta</taxon>
        <taxon>Pterygota</taxon>
        <taxon>Neoptera</taxon>
        <taxon>Endopterygota</taxon>
        <taxon>Coleoptera</taxon>
        <taxon>Polyphaga</taxon>
        <taxon>Cucujiformia</taxon>
        <taxon>Chrysomeloidea</taxon>
        <taxon>Cerambycidae</taxon>
        <taxon>Lamiinae</taxon>
        <taxon>Acanthocinini</taxon>
        <taxon>Exocentrus</taxon>
    </lineage>
</organism>
<keyword evidence="6" id="KW-0239">DNA-directed DNA polymerase</keyword>
<feature type="compositionally biased region" description="Basic and acidic residues" evidence="11">
    <location>
        <begin position="2476"/>
        <end position="2491"/>
    </location>
</feature>
<dbReference type="InterPro" id="IPR001878">
    <property type="entry name" value="Znf_CCHC"/>
</dbReference>
<dbReference type="Pfam" id="PF00078">
    <property type="entry name" value="RVT_1"/>
    <property type="match status" value="1"/>
</dbReference>
<dbReference type="Gene3D" id="4.10.60.10">
    <property type="entry name" value="Zinc finger, CCHC-type"/>
    <property type="match status" value="1"/>
</dbReference>
<evidence type="ECO:0000256" key="1">
    <source>
        <dbReference type="ARBA" id="ARBA00005755"/>
    </source>
</evidence>
<dbReference type="Gene3D" id="3.90.1600.10">
    <property type="entry name" value="Palm domain of DNA polymerase"/>
    <property type="match status" value="1"/>
</dbReference>
<dbReference type="InterPro" id="IPR043502">
    <property type="entry name" value="DNA/RNA_pol_sf"/>
</dbReference>
<evidence type="ECO:0000256" key="11">
    <source>
        <dbReference type="SAM" id="MobiDB-lite"/>
    </source>
</evidence>
<evidence type="ECO:0000259" key="12">
    <source>
        <dbReference type="PROSITE" id="PS50158"/>
    </source>
</evidence>
<feature type="compositionally biased region" description="Basic residues" evidence="11">
    <location>
        <begin position="1585"/>
        <end position="1594"/>
    </location>
</feature>
<sequence length="3018" mass="343592">MLWTTLKENNLCVVDDQIQSSLEKFIIRRDIDSVIVVVRNLDALKCGGGGGFITINFHSPVRNCKNTKMLSQLSHSLLHDMDENITNYYTYYDGDEAEEEGYDHASSYKRKEQYNTKTSKNYIEFVLCGMGHDRIFLLNELSSPSSISSTTICKEALRDSYMKNVVMPALGSLPGEGLTHSTYGKQYSEVVPPKSYVHNSDWPLFGSYLKSNEESWILDNLQVVPLILSVASRKKWKNLLSPKTVRKVRRFNLTGRTLEFKIKPIPGGTEPVSWIRDAINQVIAKGIEGLHPEDQVAFSFCCKQFSRGEGWLKFRAARDVTYDDVWKVISDIYQSNSSGLNTETFCLGVTSVKMPAGRGRGRNYNSYNEECAKRKGIISINNKDNMCLPRALVVAIAFATKDPEYNKIRKDTGKIQRDKAIELTKNAAVTIPAAGCGIPKLQQFQRHLTCFKIVVYKYGTKGRDVIFKGTEEEAPSLNLLYHEGHYNVVTSLTAAFLCCYYCETCHIPCDHKERHRCGGMCPCCQHSPACSRAVLVTCDDCTRSFRGQTCFNNHLQSLCQKIRRCEECFKVVQSDRKHTCGEIYYKICRKHAPADHLCYMQPDVGKPKAEDLLFCFYDLEMRQEKQLEGGSHLHEPNLCVFKQCCDTCLNSTAEICKKCGVRLQVLRCNDPISRFMEFILGQRKIFKQVVVIAHNGQAFDHQLILNYILTSTDLKPELIMRGTKIIMMSLGNVKFLDSLNYFPLSLSKLPQAFGLGAGFKKGYFPYLFNTTANTNYVGPLPPVEYYVPDNMKEDDRIKFLEWYEQNKTDTFDMQKDLVAYCISDVEILTAACLKFRQQMIETGNVCPFTEACTIVSTCNKVYRRNFLQPNTIGNIPKGGYRWRDNQSKVAIQWLVWMEKEQNINIVCAAKQQEARVAGVKVDGYCAETNQVFEFHGCYYHGCPACFKNGRDEPLRDDPTQTLNTRYEATVAKTERLRDLGHHLIQIWECEFRRQLQQNAEICSYVENHPLLVNTPLNPRDAFFGGRTGNTYEYYKCKDGEKIKYVDVCSLYPWVCKYGKFPTGHPKVYVGEECPPAINNVEGLIKCKILPPQNLYHPILPAKMNNKLMFVLCRTCGEKMNQGKCHHHTEEERALTGTWVIDEVKKALEMGYRMLKVHEVWSYEIDQFDKATKKGGLFTSMMNRFVAVKQQASGWPQHCRTDEEKNRYIEEFLEREDVKLEFAEIVENPGLRSLAKLILNSFWGKLGQRENQPKTAAVRTPAEFFNMLSNPAICVTAALPVNEDVLIVNYEHRDESYDPLTTVNVTIAAYVTTQARLKLYSYLEKLGDRVLYYDTDSVIYVSREGEWDVPTGSCLGEMTDELEGYGAGSHIKEFVSGGPKNYAYKFFAAKDNEEKVTCKVKGISLNYAASKLVNFDTIKEMILSPTEPVYITSKNIRRTTHEGTQVVTREETKIYKPLSTKRCFLDDHSSYPYGHKRGTDSPVPEQDRVVKQARPGSLSDDCGAKVVGSQATKPRDTGKNKESKKDTGPSEEYPFIPKPRLIRSPISRSRCGSLPDMKLPWLSSSDSDVEVVNVDHDPEKASTSRPLKRKAKRSPKMQQESTNRSKVTMMTMDIQTRRLMKFCKENNVQEEIKKMAETMRETMEACAKEGTVKKEGREDLEAENRRIKSEVKEMKGQLETLRKEVALLKAKEDSSEIKDLRIKLREAQEEIRKLKGGPKGINGGVRQREMITEADIEKIIAYGDFVKVAKNSDLLFLGEQAEEESGNEGIWNVFERRYPDLAVAEGKITQMAINTKLINGAGEAEERIQYIFKAEIENAGEDWFFTLCKLKKILTENRRTKISVYPPWQDKNGMLTRKMLEALFRGTDTKCVVYVRSRKDEQPERELGKPPVKTAAILVKDESKSYAELLKSVRTNIAPESNEANCIKVIRKSKDGQLIIVVNNEDMESVKRLQAKVNGMEGATNIEARILGQDKGIPVFVKDIDGITSKEEAVQAIKREKDAAETLIRKGKIRIGLNRCSVLEKVAVLRCFKCWGYGHMAKECREQTDLSKACRKCGSLEHIANDCRNVTFCINCRKVGHLAGGRNCPEFRKALKKVRMKSKAKWKSSRLEPRPKMRAEGEEEMELVGAAMDLSIQTALEEKADLICTSEPNKGKCKERAWFADEDGDAAISVRNHRIGISGKGKGRGFVWVKMGGNVVYACYLSPNVPEERVDQFLEDLRQDIGRNGGRNIVLTGDLNGRSGVWGDRVENRRGEKILEWVALCGLLEEWRVLEEATLSDHRAIAFDIKEEEEEPRMEAEERWRFKGRKEEQMLDKVGEEEEWLKAQDADRVVERIREVCREIAPGVRRQRARQDVYWWNAELAERRRECVRLRREWSRKKRRSNAEHQEVLAAYGRYREEKRAFKKAINGEKRRKWKELVAELEEDPWGRAYTIVVKKLRLAGPEKLERNIENNVMSQLFPPADASEMGRICRRGDVGDHKGRTDIRNGQDEDGEGTGAGWLNGRDMASNSQKSPGHNDKNVQQAAKRRKIPQTMENGKSCAFTLLAERIKKHVDEKGGIKGNQYGFVSGKSTIDAVQDVVGRARTAKEGTWRTREWCSIVLLDVKNAFNSVSWQRIHDQLANWNMPPYIMKVLGSYFTERRIKGSMGTEFEMTSGVPQGSCLGPLIWNIQYNELCALPLGDGAALIAYADDVCVVCSAKEEDQLIRVVNETLERIVSWMRDAGLELALHKTDAILVKGRRTWQGGQFRIGNVPISITTEAKYLGVWLDSNLSFSKHIQEAAGKAERAANALVRLMPNVGGPGMAKRKIIAASAQSIMLYGAEIWATATEVDSYRQRLASVQRRILLRVVAAYKTVAEDVVQVLAGVPPIDLLAKERQDVYKYGIIKKEAKETTMRIWQRRWRTGTTGEWTRRLIKDVKKWTSRKHGTVGYRLTQWLTGHGSFGAYRRKIGKSETATCYHCDRGQDDTAEHTLFRCPARLAARDRVERKLRRIIHVDNIVDVMLEGGGAVENHFRVD</sequence>
<feature type="domain" description="Reverse transcriptase" evidence="13">
    <location>
        <begin position="2513"/>
        <end position="2749"/>
    </location>
</feature>
<proteinExistence type="inferred from homology"/>
<dbReference type="SUPFAM" id="SSF56219">
    <property type="entry name" value="DNase I-like"/>
    <property type="match status" value="1"/>
</dbReference>
<keyword evidence="4" id="KW-0548">Nucleotidyltransferase</keyword>
<dbReference type="Pfam" id="PF03175">
    <property type="entry name" value="DNA_pol_B_2"/>
    <property type="match status" value="2"/>
</dbReference>
<keyword evidence="9" id="KW-0862">Zinc</keyword>